<name>X1KSL3_9ZZZZ</name>
<evidence type="ECO:0000313" key="1">
    <source>
        <dbReference type="EMBL" id="GAI09703.1"/>
    </source>
</evidence>
<dbReference type="Gene3D" id="3.10.28.20">
    <property type="entry name" value="Acetamidase/Formamidase-like domains"/>
    <property type="match status" value="1"/>
</dbReference>
<dbReference type="EMBL" id="BARV01007565">
    <property type="protein sequence ID" value="GAI09703.1"/>
    <property type="molecule type" value="Genomic_DNA"/>
</dbReference>
<accession>X1KSL3</accession>
<dbReference type="SUPFAM" id="SSF141130">
    <property type="entry name" value="Acetamidase/Formamidase-like"/>
    <property type="match status" value="1"/>
</dbReference>
<comment type="caution">
    <text evidence="1">The sequence shown here is derived from an EMBL/GenBank/DDBJ whole genome shotgun (WGS) entry which is preliminary data.</text>
</comment>
<sequence length="228" mass="25575">GHTCIIPGYGPLAESKLWPELGEAYTHVIKHLPGSSGTTRDGKAVYREGIVWDLRPFIGTIGVAPDFEVESSLVGQGVWGGNWDCRDIKEGTKLYLPCFHKGALLYMGDAHATQGDGEWTGMANETKAEVVLNCRVIKNKKIPYPRLEKEESIIQLYTDKPLEAAVNKAVVNLMKWLVEDYGMAPRDAYFQIGVNPDFRINVYQMVDVGRLHYTVGAEFPKKYLNKKR</sequence>
<gene>
    <name evidence="1" type="ORF">S06H3_15376</name>
</gene>
<dbReference type="GO" id="GO:0016811">
    <property type="term" value="F:hydrolase activity, acting on carbon-nitrogen (but not peptide) bonds, in linear amides"/>
    <property type="evidence" value="ECO:0007669"/>
    <property type="project" value="InterPro"/>
</dbReference>
<dbReference type="AlphaFoldDB" id="X1KSL3"/>
<dbReference type="PANTHER" id="PTHR31891:SF1">
    <property type="entry name" value="FORMAMIDASE C869.04-RELATED"/>
    <property type="match status" value="1"/>
</dbReference>
<reference evidence="1" key="1">
    <citation type="journal article" date="2014" name="Front. Microbiol.">
        <title>High frequency of phylogenetically diverse reductive dehalogenase-homologous genes in deep subseafloor sedimentary metagenomes.</title>
        <authorList>
            <person name="Kawai M."/>
            <person name="Futagami T."/>
            <person name="Toyoda A."/>
            <person name="Takaki Y."/>
            <person name="Nishi S."/>
            <person name="Hori S."/>
            <person name="Arai W."/>
            <person name="Tsubouchi T."/>
            <person name="Morono Y."/>
            <person name="Uchiyama I."/>
            <person name="Ito T."/>
            <person name="Fujiyama A."/>
            <person name="Inagaki F."/>
            <person name="Takami H."/>
        </authorList>
    </citation>
    <scope>NUCLEOTIDE SEQUENCE</scope>
    <source>
        <strain evidence="1">Expedition CK06-06</strain>
    </source>
</reference>
<protein>
    <recommendedName>
        <fullName evidence="2">Acetamidase</fullName>
    </recommendedName>
</protein>
<dbReference type="Pfam" id="PF03069">
    <property type="entry name" value="FmdA_AmdA"/>
    <property type="match status" value="1"/>
</dbReference>
<dbReference type="Gene3D" id="2.60.120.580">
    <property type="entry name" value="Acetamidase/Formamidase-like domains"/>
    <property type="match status" value="1"/>
</dbReference>
<organism evidence="1">
    <name type="scientific">marine sediment metagenome</name>
    <dbReference type="NCBI Taxonomy" id="412755"/>
    <lineage>
        <taxon>unclassified sequences</taxon>
        <taxon>metagenomes</taxon>
        <taxon>ecological metagenomes</taxon>
    </lineage>
</organism>
<dbReference type="PANTHER" id="PTHR31891">
    <property type="entry name" value="FORMAMIDASE C869.04-RELATED"/>
    <property type="match status" value="1"/>
</dbReference>
<dbReference type="InterPro" id="IPR004304">
    <property type="entry name" value="FmdA_AmdA"/>
</dbReference>
<proteinExistence type="predicted"/>
<feature type="non-terminal residue" evidence="1">
    <location>
        <position position="1"/>
    </location>
</feature>
<evidence type="ECO:0008006" key="2">
    <source>
        <dbReference type="Google" id="ProtNLM"/>
    </source>
</evidence>